<organism evidence="3 4">
    <name type="scientific">Ciona savignyi</name>
    <name type="common">Pacific transparent sea squirt</name>
    <dbReference type="NCBI Taxonomy" id="51511"/>
    <lineage>
        <taxon>Eukaryota</taxon>
        <taxon>Metazoa</taxon>
        <taxon>Chordata</taxon>
        <taxon>Tunicata</taxon>
        <taxon>Ascidiacea</taxon>
        <taxon>Phlebobranchia</taxon>
        <taxon>Cionidae</taxon>
        <taxon>Ciona</taxon>
    </lineage>
</organism>
<accession>H2YW75</accession>
<dbReference type="GeneTree" id="ENSGT00940000168087"/>
<dbReference type="GO" id="GO:0016020">
    <property type="term" value="C:membrane"/>
    <property type="evidence" value="ECO:0007669"/>
    <property type="project" value="InterPro"/>
</dbReference>
<keyword evidence="1" id="KW-1133">Transmembrane helix</keyword>
<sequence length="217" mass="25089">MRRRTLFYGFNLILPCVLVCSLTILVFLLPADSGERITLGKYFACSIVMVTASVVCTVISLNFHHTTAANTNTMPSWIRFIFLKLLPKFLLMKRPGENSFRRKFLDNQKEPIVDGKVEEYPLMVQMGDRLSNWRDEKQNELSELNVAQKELGDVLQEVRFITNRMHNDDEDEKSALEWRFAATVLDRFCLIFFIIYFVLSTVFTIIITPGVLLPPLN</sequence>
<dbReference type="InterPro" id="IPR038050">
    <property type="entry name" value="Neuro_actylchol_rec"/>
</dbReference>
<evidence type="ECO:0000313" key="4">
    <source>
        <dbReference type="Proteomes" id="UP000007875"/>
    </source>
</evidence>
<dbReference type="CDD" id="cd19051">
    <property type="entry name" value="LGIC_TM_cation"/>
    <property type="match status" value="1"/>
</dbReference>
<feature type="transmembrane region" description="Helical" evidence="1">
    <location>
        <begin position="188"/>
        <end position="212"/>
    </location>
</feature>
<reference evidence="3" key="3">
    <citation type="submission" date="2025-09" db="UniProtKB">
        <authorList>
            <consortium name="Ensembl"/>
        </authorList>
    </citation>
    <scope>IDENTIFICATION</scope>
</reference>
<proteinExistence type="predicted"/>
<dbReference type="Pfam" id="PF02932">
    <property type="entry name" value="Neur_chan_memb"/>
    <property type="match status" value="1"/>
</dbReference>
<keyword evidence="1" id="KW-0472">Membrane</keyword>
<evidence type="ECO:0000259" key="2">
    <source>
        <dbReference type="Pfam" id="PF02932"/>
    </source>
</evidence>
<dbReference type="InterPro" id="IPR036719">
    <property type="entry name" value="Neuro-gated_channel_TM_sf"/>
</dbReference>
<protein>
    <recommendedName>
        <fullName evidence="2">Neurotransmitter-gated ion-channel transmembrane domain-containing protein</fullName>
    </recommendedName>
</protein>
<feature type="transmembrane region" description="Helical" evidence="1">
    <location>
        <begin position="6"/>
        <end position="30"/>
    </location>
</feature>
<feature type="domain" description="Neurotransmitter-gated ion-channel transmembrane" evidence="2">
    <location>
        <begin position="40"/>
        <end position="203"/>
    </location>
</feature>
<dbReference type="Ensembl" id="ENSCSAVT00000009703.1">
    <property type="protein sequence ID" value="ENSCSAVP00000009586.1"/>
    <property type="gene ID" value="ENSCSAVG00000005631.1"/>
</dbReference>
<dbReference type="Gene3D" id="1.20.58.390">
    <property type="entry name" value="Neurotransmitter-gated ion-channel transmembrane domain"/>
    <property type="match status" value="3"/>
</dbReference>
<evidence type="ECO:0000313" key="3">
    <source>
        <dbReference type="Ensembl" id="ENSCSAVP00000009586.1"/>
    </source>
</evidence>
<reference evidence="4" key="1">
    <citation type="submission" date="2003-08" db="EMBL/GenBank/DDBJ databases">
        <authorList>
            <person name="Birren B."/>
            <person name="Nusbaum C."/>
            <person name="Abebe A."/>
            <person name="Abouelleil A."/>
            <person name="Adekoya E."/>
            <person name="Ait-zahra M."/>
            <person name="Allen N."/>
            <person name="Allen T."/>
            <person name="An P."/>
            <person name="Anderson M."/>
            <person name="Anderson S."/>
            <person name="Arachchi H."/>
            <person name="Armbruster J."/>
            <person name="Bachantsang P."/>
            <person name="Baldwin J."/>
            <person name="Barry A."/>
            <person name="Bayul T."/>
            <person name="Blitshsteyn B."/>
            <person name="Bloom T."/>
            <person name="Blye J."/>
            <person name="Boguslavskiy L."/>
            <person name="Borowsky M."/>
            <person name="Boukhgalter B."/>
            <person name="Brunache A."/>
            <person name="Butler J."/>
            <person name="Calixte N."/>
            <person name="Calvo S."/>
            <person name="Camarata J."/>
            <person name="Campo K."/>
            <person name="Chang J."/>
            <person name="Cheshatsang Y."/>
            <person name="Citroen M."/>
            <person name="Collymore A."/>
            <person name="Considine T."/>
            <person name="Cook A."/>
            <person name="Cooke P."/>
            <person name="Corum B."/>
            <person name="Cuomo C."/>
            <person name="David R."/>
            <person name="Dawoe T."/>
            <person name="Degray S."/>
            <person name="Dodge S."/>
            <person name="Dooley K."/>
            <person name="Dorje P."/>
            <person name="Dorjee K."/>
            <person name="Dorris L."/>
            <person name="Duffey N."/>
            <person name="Dupes A."/>
            <person name="Elkins T."/>
            <person name="Engels R."/>
            <person name="Erickson J."/>
            <person name="Farina A."/>
            <person name="Faro S."/>
            <person name="Ferreira P."/>
            <person name="Fischer H."/>
            <person name="Fitzgerald M."/>
            <person name="Foley K."/>
            <person name="Gage D."/>
            <person name="Galagan J."/>
            <person name="Gearin G."/>
            <person name="Gnerre S."/>
            <person name="Gnirke A."/>
            <person name="Goyette A."/>
            <person name="Graham J."/>
            <person name="Grandbois E."/>
            <person name="Gyaltsen K."/>
            <person name="Hafez N."/>
            <person name="Hagopian D."/>
            <person name="Hagos B."/>
            <person name="Hall J."/>
            <person name="Hatcher B."/>
            <person name="Heller A."/>
            <person name="Higgins H."/>
            <person name="Honan T."/>
            <person name="Horn A."/>
            <person name="Houde N."/>
            <person name="Hughes L."/>
            <person name="Hulme W."/>
            <person name="Husby E."/>
            <person name="Iliev I."/>
            <person name="Jaffe D."/>
            <person name="Jones C."/>
            <person name="Kamal M."/>
            <person name="Kamat A."/>
            <person name="Kamvysselis M."/>
            <person name="Karlsson E."/>
            <person name="Kells C."/>
            <person name="Kieu A."/>
            <person name="Kisner P."/>
            <person name="Kodira C."/>
            <person name="Kulbokas E."/>
            <person name="Labutti K."/>
            <person name="Lama D."/>
            <person name="Landers T."/>
            <person name="Leger J."/>
            <person name="Levine S."/>
            <person name="Lewis D."/>
            <person name="Lewis T."/>
            <person name="Lindblad-toh K."/>
            <person name="Liu X."/>
            <person name="Lokyitsang T."/>
            <person name="Lokyitsang Y."/>
            <person name="Lucien O."/>
            <person name="Lui A."/>
            <person name="Ma L.J."/>
            <person name="Mabbitt R."/>
            <person name="Macdonald J."/>
            <person name="Maclean C."/>
            <person name="Major J."/>
            <person name="Manning J."/>
            <person name="Marabella R."/>
            <person name="Maru K."/>
            <person name="Matthews C."/>
            <person name="Mauceli E."/>
            <person name="Mccarthy M."/>
            <person name="Mcdonough S."/>
            <person name="Mcghee T."/>
            <person name="Meldrim J."/>
            <person name="Meneus L."/>
            <person name="Mesirov J."/>
            <person name="Mihalev A."/>
            <person name="Mihova T."/>
            <person name="Mikkelsen T."/>
            <person name="Mlenga V."/>
            <person name="Moru K."/>
            <person name="Mozes J."/>
            <person name="Mulrain L."/>
            <person name="Munson G."/>
            <person name="Naylor J."/>
            <person name="Newes C."/>
            <person name="Nguyen C."/>
            <person name="Nguyen N."/>
            <person name="Nguyen T."/>
            <person name="Nicol R."/>
            <person name="Nielsen C."/>
            <person name="Nizzari M."/>
            <person name="Norbu C."/>
            <person name="Norbu N."/>
            <person name="O'donnell P."/>
            <person name="Okoawo O."/>
            <person name="O'leary S."/>
            <person name="Omotosho B."/>
            <person name="O'neill K."/>
            <person name="Osman S."/>
            <person name="Parker S."/>
            <person name="Perrin D."/>
            <person name="Phunkhang P."/>
            <person name="Piqani B."/>
            <person name="Purcell S."/>
            <person name="Rachupka T."/>
            <person name="Ramasamy U."/>
            <person name="Rameau R."/>
            <person name="Ray V."/>
            <person name="Raymond C."/>
            <person name="Retta R."/>
            <person name="Richardson S."/>
            <person name="Rise C."/>
            <person name="Rodriguez J."/>
            <person name="Rogers J."/>
            <person name="Rogov P."/>
            <person name="Rutman M."/>
            <person name="Schupbach R."/>
            <person name="Seaman C."/>
            <person name="Settipalli S."/>
            <person name="Sharpe T."/>
            <person name="Sheridan J."/>
            <person name="Sherpa N."/>
            <person name="Shi J."/>
            <person name="Smirnov S."/>
            <person name="Smith C."/>
            <person name="Sougnez C."/>
            <person name="Spencer B."/>
            <person name="Stalker J."/>
            <person name="Stange-thomann N."/>
            <person name="Stavropoulos S."/>
            <person name="Stetson K."/>
            <person name="Stone C."/>
            <person name="Stone S."/>
            <person name="Stubbs M."/>
            <person name="Talamas J."/>
            <person name="Tchuinga P."/>
            <person name="Tenzing P."/>
            <person name="Tesfaye S."/>
            <person name="Theodore J."/>
            <person name="Thoulutsang Y."/>
            <person name="Topham K."/>
            <person name="Towey S."/>
            <person name="Tsamla T."/>
            <person name="Tsomo N."/>
            <person name="Vallee D."/>
            <person name="Vassiliev H."/>
            <person name="Venkataraman V."/>
            <person name="Vinson J."/>
            <person name="Vo A."/>
            <person name="Wade C."/>
            <person name="Wang S."/>
            <person name="Wangchuk T."/>
            <person name="Wangdi T."/>
            <person name="Whittaker C."/>
            <person name="Wilkinson J."/>
            <person name="Wu Y."/>
            <person name="Wyman D."/>
            <person name="Yadav S."/>
            <person name="Yang S."/>
            <person name="Yang X."/>
            <person name="Yeager S."/>
            <person name="Yee E."/>
            <person name="Young G."/>
            <person name="Zainoun J."/>
            <person name="Zembeck L."/>
            <person name="Zimmer A."/>
            <person name="Zody M."/>
            <person name="Lander E."/>
        </authorList>
    </citation>
    <scope>NUCLEOTIDE SEQUENCE [LARGE SCALE GENOMIC DNA]</scope>
</reference>
<dbReference type="SUPFAM" id="SSF90112">
    <property type="entry name" value="Neurotransmitter-gated ion-channel transmembrane pore"/>
    <property type="match status" value="1"/>
</dbReference>
<evidence type="ECO:0000256" key="1">
    <source>
        <dbReference type="SAM" id="Phobius"/>
    </source>
</evidence>
<dbReference type="AlphaFoldDB" id="H2YW75"/>
<dbReference type="Proteomes" id="UP000007875">
    <property type="component" value="Unassembled WGS sequence"/>
</dbReference>
<name>H2YW75_CIOSA</name>
<dbReference type="HOGENOM" id="CLU_1271907_0_0_1"/>
<reference evidence="3" key="2">
    <citation type="submission" date="2025-08" db="UniProtKB">
        <authorList>
            <consortium name="Ensembl"/>
        </authorList>
    </citation>
    <scope>IDENTIFICATION</scope>
</reference>
<keyword evidence="4" id="KW-1185">Reference proteome</keyword>
<dbReference type="GO" id="GO:0006811">
    <property type="term" value="P:monoatomic ion transport"/>
    <property type="evidence" value="ECO:0007669"/>
    <property type="project" value="InterPro"/>
</dbReference>
<feature type="transmembrane region" description="Helical" evidence="1">
    <location>
        <begin position="42"/>
        <end position="64"/>
    </location>
</feature>
<dbReference type="InterPro" id="IPR006029">
    <property type="entry name" value="Neurotrans-gated_channel_TM"/>
</dbReference>
<keyword evidence="1" id="KW-0812">Transmembrane</keyword>